<sequence length="118" mass="12665">MNAVLQTMQYGVKACPSDLDIPTAKLLEKYSMNRDIHSADVGLFVAASLRGFGLTDSASGRGYRVERGSVVIYTAATFKEVANLCGASGRTTLREAAERDGLTWPASAKFFIAAMKNP</sequence>
<dbReference type="AlphaFoldDB" id="A0A6N1X8H0"/>
<gene>
    <name evidence="1" type="ORF">HUK68_22385</name>
</gene>
<dbReference type="EMBL" id="CP054842">
    <property type="protein sequence ID" value="QKV55704.1"/>
    <property type="molecule type" value="Genomic_DNA"/>
</dbReference>
<dbReference type="KEGG" id="aant:HUK68_22385"/>
<protein>
    <submittedName>
        <fullName evidence="1">Uncharacterized protein</fullName>
    </submittedName>
</protein>
<organism evidence="1 2">
    <name type="scientific">Comamonas antarctica</name>
    <dbReference type="NCBI Taxonomy" id="2743470"/>
    <lineage>
        <taxon>Bacteria</taxon>
        <taxon>Pseudomonadati</taxon>
        <taxon>Pseudomonadota</taxon>
        <taxon>Betaproteobacteria</taxon>
        <taxon>Burkholderiales</taxon>
        <taxon>Comamonadaceae</taxon>
        <taxon>Comamonas</taxon>
    </lineage>
</organism>
<accession>A0A6N1X8H0</accession>
<evidence type="ECO:0000313" key="2">
    <source>
        <dbReference type="Proteomes" id="UP000509579"/>
    </source>
</evidence>
<name>A0A6N1X8H0_9BURK</name>
<keyword evidence="2" id="KW-1185">Reference proteome</keyword>
<reference evidence="1 2" key="1">
    <citation type="submission" date="2020-06" db="EMBL/GenBank/DDBJ databases">
        <title>Acidovorax antarctica sp. nov., isolated from Corinth ice sheet soil, Antarctic Fields Peninsula.</title>
        <authorList>
            <person name="Xu Q."/>
            <person name="Peng F."/>
        </authorList>
    </citation>
    <scope>NUCLEOTIDE SEQUENCE [LARGE SCALE GENOMIC DNA]</scope>
    <source>
        <strain evidence="1 2">16-35-5</strain>
        <plasmid evidence="1 2">unnamed2</plasmid>
    </source>
</reference>
<dbReference type="RefSeq" id="WP_175506490.1">
    <property type="nucleotide sequence ID" value="NZ_CP054842.1"/>
</dbReference>
<evidence type="ECO:0000313" key="1">
    <source>
        <dbReference type="EMBL" id="QKV55704.1"/>
    </source>
</evidence>
<keyword evidence="1" id="KW-0614">Plasmid</keyword>
<proteinExistence type="predicted"/>
<dbReference type="Proteomes" id="UP000509579">
    <property type="component" value="Plasmid unnamed2"/>
</dbReference>
<geneLocation type="plasmid" evidence="1 2">
    <name>unnamed2</name>
</geneLocation>